<reference evidence="2 3" key="1">
    <citation type="submission" date="2021-04" db="EMBL/GenBank/DDBJ databases">
        <authorList>
            <person name="Rodrigo-Torres L."/>
            <person name="Arahal R. D."/>
            <person name="Lucena T."/>
        </authorList>
    </citation>
    <scope>NUCLEOTIDE SEQUENCE [LARGE SCALE GENOMIC DNA]</scope>
    <source>
        <strain evidence="2 3">CECT 9623</strain>
    </source>
</reference>
<dbReference type="PANTHER" id="PTHR33490">
    <property type="entry name" value="BLR5614 PROTEIN-RELATED"/>
    <property type="match status" value="1"/>
</dbReference>
<keyword evidence="3" id="KW-1185">Reference proteome</keyword>
<dbReference type="Proteomes" id="UP000679725">
    <property type="component" value="Unassembled WGS sequence"/>
</dbReference>
<evidence type="ECO:0000259" key="1">
    <source>
        <dbReference type="SMART" id="SM00460"/>
    </source>
</evidence>
<name>A0ABM8UMJ0_9BACT</name>
<dbReference type="Pfam" id="PF08379">
    <property type="entry name" value="Bact_transglu_N"/>
    <property type="match status" value="1"/>
</dbReference>
<evidence type="ECO:0000313" key="2">
    <source>
        <dbReference type="EMBL" id="CAG5068559.1"/>
    </source>
</evidence>
<dbReference type="Gene3D" id="3.10.620.30">
    <property type="match status" value="1"/>
</dbReference>
<dbReference type="InterPro" id="IPR038765">
    <property type="entry name" value="Papain-like_cys_pep_sf"/>
</dbReference>
<gene>
    <name evidence="2" type="ORF">DYBT9623_01290</name>
</gene>
<dbReference type="InterPro" id="IPR013589">
    <property type="entry name" value="Bac_transglu_N"/>
</dbReference>
<dbReference type="PANTHER" id="PTHR33490:SF1">
    <property type="entry name" value="SLL1233 PROTEIN"/>
    <property type="match status" value="1"/>
</dbReference>
<dbReference type="InterPro" id="IPR002931">
    <property type="entry name" value="Transglutaminase-like"/>
</dbReference>
<accession>A0ABM8UMJ0</accession>
<dbReference type="SMART" id="SM00460">
    <property type="entry name" value="TGc"/>
    <property type="match status" value="1"/>
</dbReference>
<sequence>MLASQIIDQKSIFKPYLTLNRICKSKEKSTRMPSLISLHHKTVYRYDRPVFLSPHFFRLRPAAHAPAAIEDYSLRIEPATHILHWQQDIFGNFVARADFSGSVVGMSVAVDLKATLASYDPFNVLIDDYAQKFPFNYSADNAKDLSPYLEIVDHGLRLSEFVEAAASHGQDTLSFIVDLNNKIYSKIGYLSRIEEGTRTSEQTLEYKTGSCRDSAWLLVQVLRHLGLASRFVSGYLVQFSDGATEGSADLHAWAEVYIPGAGWVGLDTTSGLLTTEGHIPLACTSRPADAAPVTGMVGANFATIEYESRVFRL</sequence>
<dbReference type="SUPFAM" id="SSF54001">
    <property type="entry name" value="Cysteine proteinases"/>
    <property type="match status" value="1"/>
</dbReference>
<proteinExistence type="predicted"/>
<protein>
    <recommendedName>
        <fullName evidence="1">Transglutaminase-like domain-containing protein</fullName>
    </recommendedName>
</protein>
<dbReference type="Pfam" id="PF01841">
    <property type="entry name" value="Transglut_core"/>
    <property type="match status" value="1"/>
</dbReference>
<dbReference type="EMBL" id="CAJRAU010000002">
    <property type="protein sequence ID" value="CAG5068559.1"/>
    <property type="molecule type" value="Genomic_DNA"/>
</dbReference>
<feature type="domain" description="Transglutaminase-like" evidence="1">
    <location>
        <begin position="203"/>
        <end position="270"/>
    </location>
</feature>
<organism evidence="2 3">
    <name type="scientific">Dyadobacter linearis</name>
    <dbReference type="NCBI Taxonomy" id="2823330"/>
    <lineage>
        <taxon>Bacteria</taxon>
        <taxon>Pseudomonadati</taxon>
        <taxon>Bacteroidota</taxon>
        <taxon>Cytophagia</taxon>
        <taxon>Cytophagales</taxon>
        <taxon>Spirosomataceae</taxon>
        <taxon>Dyadobacter</taxon>
    </lineage>
</organism>
<evidence type="ECO:0000313" key="3">
    <source>
        <dbReference type="Proteomes" id="UP000679725"/>
    </source>
</evidence>
<comment type="caution">
    <text evidence="2">The sequence shown here is derived from an EMBL/GenBank/DDBJ whole genome shotgun (WGS) entry which is preliminary data.</text>
</comment>